<feature type="transmembrane region" description="Helical" evidence="1">
    <location>
        <begin position="209"/>
        <end position="235"/>
    </location>
</feature>
<gene>
    <name evidence="2" type="ORF">DL237_13505</name>
</gene>
<keyword evidence="3" id="KW-1185">Reference proteome</keyword>
<evidence type="ECO:0000313" key="3">
    <source>
        <dbReference type="Proteomes" id="UP000265848"/>
    </source>
</evidence>
<keyword evidence="1" id="KW-0472">Membrane</keyword>
<comment type="caution">
    <text evidence="2">The sequence shown here is derived from an EMBL/GenBank/DDBJ whole genome shotgun (WGS) entry which is preliminary data.</text>
</comment>
<dbReference type="Pfam" id="PF11750">
    <property type="entry name" value="DUF3307"/>
    <property type="match status" value="1"/>
</dbReference>
<feature type="transmembrane region" description="Helical" evidence="1">
    <location>
        <begin position="125"/>
        <end position="146"/>
    </location>
</feature>
<feature type="transmembrane region" description="Helical" evidence="1">
    <location>
        <begin position="84"/>
        <end position="105"/>
    </location>
</feature>
<proteinExistence type="predicted"/>
<dbReference type="OrthoDB" id="8536716at2"/>
<feature type="transmembrane region" description="Helical" evidence="1">
    <location>
        <begin position="39"/>
        <end position="72"/>
    </location>
</feature>
<keyword evidence="1" id="KW-0812">Transmembrane</keyword>
<organism evidence="2 3">
    <name type="scientific">Pseudooceanicola sediminis</name>
    <dbReference type="NCBI Taxonomy" id="2211117"/>
    <lineage>
        <taxon>Bacteria</taxon>
        <taxon>Pseudomonadati</taxon>
        <taxon>Pseudomonadota</taxon>
        <taxon>Alphaproteobacteria</taxon>
        <taxon>Rhodobacterales</taxon>
        <taxon>Paracoccaceae</taxon>
        <taxon>Pseudooceanicola</taxon>
    </lineage>
</organism>
<dbReference type="AlphaFoldDB" id="A0A399IYT5"/>
<accession>A0A399IYT5</accession>
<protein>
    <submittedName>
        <fullName evidence="2">DUF3307 domain-containing protein</fullName>
    </submittedName>
</protein>
<dbReference type="RefSeq" id="WP_119399599.1">
    <property type="nucleotide sequence ID" value="NZ_QWJJ01000011.1"/>
</dbReference>
<dbReference type="InterPro" id="IPR021737">
    <property type="entry name" value="Phage_phiKZ_Orf197"/>
</dbReference>
<dbReference type="Proteomes" id="UP000265848">
    <property type="component" value="Unassembled WGS sequence"/>
</dbReference>
<keyword evidence="1" id="KW-1133">Transmembrane helix</keyword>
<reference evidence="2 3" key="1">
    <citation type="submission" date="2018-08" db="EMBL/GenBank/DDBJ databases">
        <title>Pseudooceanicola sediminis CY03 in the family Rhodobacteracea.</title>
        <authorList>
            <person name="Zhang Y.-J."/>
        </authorList>
    </citation>
    <scope>NUCLEOTIDE SEQUENCE [LARGE SCALE GENOMIC DNA]</scope>
    <source>
        <strain evidence="2 3">CY03</strain>
    </source>
</reference>
<dbReference type="EMBL" id="QWJJ01000011">
    <property type="protein sequence ID" value="RII38215.1"/>
    <property type="molecule type" value="Genomic_DNA"/>
</dbReference>
<evidence type="ECO:0000256" key="1">
    <source>
        <dbReference type="SAM" id="Phobius"/>
    </source>
</evidence>
<name>A0A399IYT5_9RHOB</name>
<evidence type="ECO:0000313" key="2">
    <source>
        <dbReference type="EMBL" id="RII38215.1"/>
    </source>
</evidence>
<sequence length="245" mass="25467">MITTFTALLLAHVMADFVLQSSAMARAKADRAPGPLALHILIVAATATLAIAPTSAAAVLPLLALAGAHLVIDLIKSILPQDRLAPFLLDQAAHLATLAATAALWPDLFASGLWAPATHWLPALMALAAGLILATRAGGFAVGLLMGRWGDTALPKGLTDGGFLIGLLERGLIFLFVLTDQPQAIGFLIAAKSVLRFDTAKTDHRTGEYVIIGTLASFAWALLAAYATLALFSALPHLGISLPKS</sequence>